<dbReference type="STRING" id="1314783.A0A165LHE5"/>
<dbReference type="Pfam" id="PF18137">
    <property type="entry name" value="WHD_ORC"/>
    <property type="match status" value="1"/>
</dbReference>
<feature type="region of interest" description="Disordered" evidence="6">
    <location>
        <begin position="719"/>
        <end position="747"/>
    </location>
</feature>
<keyword evidence="4" id="KW-0238">DNA-binding</keyword>
<comment type="similarity">
    <text evidence="2">Belongs to the ORC3 family.</text>
</comment>
<evidence type="ECO:0000259" key="7">
    <source>
        <dbReference type="Pfam" id="PF07034"/>
    </source>
</evidence>
<evidence type="ECO:0000256" key="6">
    <source>
        <dbReference type="SAM" id="MobiDB-lite"/>
    </source>
</evidence>
<dbReference type="GO" id="GO:0005656">
    <property type="term" value="C:nuclear pre-replicative complex"/>
    <property type="evidence" value="ECO:0007669"/>
    <property type="project" value="TreeGrafter"/>
</dbReference>
<reference evidence="9 10" key="1">
    <citation type="journal article" date="2016" name="Mol. Biol. Evol.">
        <title>Comparative Genomics of Early-Diverging Mushroom-Forming Fungi Provides Insights into the Origins of Lignocellulose Decay Capabilities.</title>
        <authorList>
            <person name="Nagy L.G."/>
            <person name="Riley R."/>
            <person name="Tritt A."/>
            <person name="Adam C."/>
            <person name="Daum C."/>
            <person name="Floudas D."/>
            <person name="Sun H."/>
            <person name="Yadav J.S."/>
            <person name="Pangilinan J."/>
            <person name="Larsson K.H."/>
            <person name="Matsuura K."/>
            <person name="Barry K."/>
            <person name="Labutti K."/>
            <person name="Kuo R."/>
            <person name="Ohm R.A."/>
            <person name="Bhattacharya S.S."/>
            <person name="Shirouzu T."/>
            <person name="Yoshinaga Y."/>
            <person name="Martin F.M."/>
            <person name="Grigoriev I.V."/>
            <person name="Hibbett D.S."/>
        </authorList>
    </citation>
    <scope>NUCLEOTIDE SEQUENCE [LARGE SCALE GENOMIC DNA]</scope>
    <source>
        <strain evidence="9 10">L-15889</strain>
    </source>
</reference>
<dbReference type="GO" id="GO:0031261">
    <property type="term" value="C:DNA replication preinitiation complex"/>
    <property type="evidence" value="ECO:0007669"/>
    <property type="project" value="TreeGrafter"/>
</dbReference>
<dbReference type="GO" id="GO:0006270">
    <property type="term" value="P:DNA replication initiation"/>
    <property type="evidence" value="ECO:0007669"/>
    <property type="project" value="TreeGrafter"/>
</dbReference>
<dbReference type="OrthoDB" id="10265211at2759"/>
<evidence type="ECO:0000256" key="1">
    <source>
        <dbReference type="ARBA" id="ARBA00004123"/>
    </source>
</evidence>
<sequence>MESLDDQVQPCVYLPPEDDGYDDNAFDLEPLQHSKWRDLPDGYERRMYQYKKAWSKCLHYMQRLVHALHKPVATELAQEIRSAYTSQLPGLAYPEIPVITLSANAGGRFYADVLSHLETRQRGTADHATDSVLKGGGKTCPSLQVHLHPADCSNLLSMMRALVVGFTTQLGVSERKMRPAASLANFDIARLEAWYRTLDDQPKLIVFLHEFEQFDVAVVQDAFYICSLHVPRVPLVFVLGLTSPSSLTYLHKAYPRSTLALLRIRAFAAPSGRSVVEEVIMKTFFDPTFEPDIMIGPATLDFVSDFASRHTSSLDALYTILQLAHLKHFAEPYTVFARSDERDIDLTHDDARAFVTRLTARFRDSRIHGEDRFAALMTHIVPEELLDSVNAARTAFRGRARRLRVGFAVAEVVRHTSKAAVGGKDEGSSLRFASAVLRGRADKDLRQLGLVLKKMSAEHLRPLLEQLLALSERVGGDCVDLEEQTLHENLEVALTALTRIQECEDGETNAGANPSTRDVAQRKLAEQMGDWLTNFLQQCFVRLDEGPLWDVWYMGNTPFPAEFIDPAPRLSVVSALMHPEDFVRSHSELCREFTPLPSSPSLRADSIRDADLDVGLALDQAHTESEEEKAPALWQLPDTSILFRRYAEAGRMVNVYDWFQSFAVVLDSQRRHLRRCEWRGQDGKDEREAERADVNGVARVTTQSGKGKGKQRVVLEMEADGEEDDVHGSSDCDEDGGDEESEDSEEWREEVHARFMRALHTLDYMGFVRHTGWKADHIVRTIYDIMD</sequence>
<dbReference type="PANTHER" id="PTHR12748">
    <property type="entry name" value="ORIGIN RECOGNITION COMPLEX SUBUNIT 3"/>
    <property type="match status" value="1"/>
</dbReference>
<evidence type="ECO:0000313" key="10">
    <source>
        <dbReference type="Proteomes" id="UP000076727"/>
    </source>
</evidence>
<proteinExistence type="inferred from homology"/>
<dbReference type="GO" id="GO:0005664">
    <property type="term" value="C:nuclear origin of replication recognition complex"/>
    <property type="evidence" value="ECO:0007669"/>
    <property type="project" value="InterPro"/>
</dbReference>
<feature type="domain" description="Origin recognition complex subunit 3 N-terminal" evidence="7">
    <location>
        <begin position="41"/>
        <end position="332"/>
    </location>
</feature>
<feature type="domain" description="Origin recognition complex subunit 3 winged helix C-terminal" evidence="8">
    <location>
        <begin position="569"/>
        <end position="783"/>
    </location>
</feature>
<evidence type="ECO:0000256" key="2">
    <source>
        <dbReference type="ARBA" id="ARBA00010977"/>
    </source>
</evidence>
<evidence type="ECO:0000256" key="5">
    <source>
        <dbReference type="ARBA" id="ARBA00023242"/>
    </source>
</evidence>
<dbReference type="Proteomes" id="UP000076727">
    <property type="component" value="Unassembled WGS sequence"/>
</dbReference>
<accession>A0A165LHE5</accession>
<evidence type="ECO:0000256" key="3">
    <source>
        <dbReference type="ARBA" id="ARBA00022705"/>
    </source>
</evidence>
<evidence type="ECO:0000256" key="4">
    <source>
        <dbReference type="ARBA" id="ARBA00023125"/>
    </source>
</evidence>
<comment type="subcellular location">
    <subcellularLocation>
        <location evidence="1">Nucleus</location>
    </subcellularLocation>
</comment>
<gene>
    <name evidence="9" type="ORF">DAEQUDRAFT_718040</name>
</gene>
<keyword evidence="5" id="KW-0539">Nucleus</keyword>
<dbReference type="PANTHER" id="PTHR12748:SF0">
    <property type="entry name" value="ORIGIN RECOGNITION COMPLEX SUBUNIT 3"/>
    <property type="match status" value="1"/>
</dbReference>
<dbReference type="CDD" id="cd20704">
    <property type="entry name" value="Orc3"/>
    <property type="match status" value="1"/>
</dbReference>
<evidence type="ECO:0000313" key="9">
    <source>
        <dbReference type="EMBL" id="KZT64422.1"/>
    </source>
</evidence>
<name>A0A165LHE5_9APHY</name>
<organism evidence="9 10">
    <name type="scientific">Daedalea quercina L-15889</name>
    <dbReference type="NCBI Taxonomy" id="1314783"/>
    <lineage>
        <taxon>Eukaryota</taxon>
        <taxon>Fungi</taxon>
        <taxon>Dikarya</taxon>
        <taxon>Basidiomycota</taxon>
        <taxon>Agaricomycotina</taxon>
        <taxon>Agaricomycetes</taxon>
        <taxon>Polyporales</taxon>
        <taxon>Fomitopsis</taxon>
    </lineage>
</organism>
<keyword evidence="10" id="KW-1185">Reference proteome</keyword>
<dbReference type="EMBL" id="KV429129">
    <property type="protein sequence ID" value="KZT64422.1"/>
    <property type="molecule type" value="Genomic_DNA"/>
</dbReference>
<dbReference type="AlphaFoldDB" id="A0A165LHE5"/>
<dbReference type="InterPro" id="IPR020795">
    <property type="entry name" value="ORC3"/>
</dbReference>
<keyword evidence="3" id="KW-0235">DNA replication</keyword>
<dbReference type="Pfam" id="PF07034">
    <property type="entry name" value="ORC3_N"/>
    <property type="match status" value="1"/>
</dbReference>
<dbReference type="GO" id="GO:0003688">
    <property type="term" value="F:DNA replication origin binding"/>
    <property type="evidence" value="ECO:0007669"/>
    <property type="project" value="TreeGrafter"/>
</dbReference>
<protein>
    <submittedName>
        <fullName evidence="9">Uncharacterized protein</fullName>
    </submittedName>
</protein>
<dbReference type="InterPro" id="IPR045667">
    <property type="entry name" value="ORC3_N"/>
</dbReference>
<dbReference type="InterPro" id="IPR040855">
    <property type="entry name" value="ORC_WH_C"/>
</dbReference>
<evidence type="ECO:0000259" key="8">
    <source>
        <dbReference type="Pfam" id="PF18137"/>
    </source>
</evidence>